<dbReference type="GO" id="GO:0005634">
    <property type="term" value="C:nucleus"/>
    <property type="evidence" value="ECO:0007669"/>
    <property type="project" value="TreeGrafter"/>
</dbReference>
<gene>
    <name evidence="2" type="ORF">AMSG_04659</name>
</gene>
<dbReference type="GO" id="GO:0005737">
    <property type="term" value="C:cytoplasm"/>
    <property type="evidence" value="ECO:0007669"/>
    <property type="project" value="TreeGrafter"/>
</dbReference>
<reference evidence="2 3" key="1">
    <citation type="submission" date="2010-05" db="EMBL/GenBank/DDBJ databases">
        <title>The Genome Sequence of Thecamonas trahens ATCC 50062.</title>
        <authorList>
            <consortium name="The Broad Institute Genome Sequencing Platform"/>
            <person name="Russ C."/>
            <person name="Cuomo C."/>
            <person name="Shea T."/>
            <person name="Young S.K."/>
            <person name="Zeng Q."/>
            <person name="Koehrsen M."/>
            <person name="Haas B."/>
            <person name="Borodovsky M."/>
            <person name="Guigo R."/>
            <person name="Alvarado L."/>
            <person name="Berlin A."/>
            <person name="Bochicchio J."/>
            <person name="Borenstein D."/>
            <person name="Chapman S."/>
            <person name="Chen Z."/>
            <person name="Freedman E."/>
            <person name="Gellesch M."/>
            <person name="Goldberg J."/>
            <person name="Griggs A."/>
            <person name="Gujja S."/>
            <person name="Heilman E."/>
            <person name="Heiman D."/>
            <person name="Hepburn T."/>
            <person name="Howarth C."/>
            <person name="Jen D."/>
            <person name="Larson L."/>
            <person name="Mehta T."/>
            <person name="Park D."/>
            <person name="Pearson M."/>
            <person name="Roberts A."/>
            <person name="Saif S."/>
            <person name="Shenoy N."/>
            <person name="Sisk P."/>
            <person name="Stolte C."/>
            <person name="Sykes S."/>
            <person name="Thomson T."/>
            <person name="Walk T."/>
            <person name="White J."/>
            <person name="Yandava C."/>
            <person name="Burger G."/>
            <person name="Gray M.W."/>
            <person name="Holland P.W.H."/>
            <person name="King N."/>
            <person name="Lang F.B.F."/>
            <person name="Roger A.J."/>
            <person name="Ruiz-Trillo I."/>
            <person name="Lander E."/>
            <person name="Nusbaum C."/>
        </authorList>
    </citation>
    <scope>NUCLEOTIDE SEQUENCE [LARGE SCALE GENOMIC DNA]</scope>
    <source>
        <strain evidence="2 3">ATCC 50062</strain>
    </source>
</reference>
<feature type="domain" description="Rhodanese" evidence="1">
    <location>
        <begin position="22"/>
        <end position="131"/>
    </location>
</feature>
<dbReference type="GeneID" id="25564193"/>
<dbReference type="PROSITE" id="PS50206">
    <property type="entry name" value="RHODANESE_3"/>
    <property type="match status" value="1"/>
</dbReference>
<dbReference type="AlphaFoldDB" id="A0A0L0D994"/>
<dbReference type="InterPro" id="IPR036873">
    <property type="entry name" value="Rhodanese-like_dom_sf"/>
</dbReference>
<dbReference type="STRING" id="461836.A0A0L0D994"/>
<evidence type="ECO:0000259" key="1">
    <source>
        <dbReference type="PROSITE" id="PS50206"/>
    </source>
</evidence>
<evidence type="ECO:0000313" key="2">
    <source>
        <dbReference type="EMBL" id="KNC48914.1"/>
    </source>
</evidence>
<evidence type="ECO:0000313" key="3">
    <source>
        <dbReference type="Proteomes" id="UP000054408"/>
    </source>
</evidence>
<dbReference type="GO" id="GO:0004725">
    <property type="term" value="F:protein tyrosine phosphatase activity"/>
    <property type="evidence" value="ECO:0007669"/>
    <property type="project" value="TreeGrafter"/>
</dbReference>
<dbReference type="Pfam" id="PF00581">
    <property type="entry name" value="Rhodanese"/>
    <property type="match status" value="1"/>
</dbReference>
<dbReference type="Gene3D" id="3.40.250.10">
    <property type="entry name" value="Rhodanese-like domain"/>
    <property type="match status" value="1"/>
</dbReference>
<dbReference type="eggNOG" id="KOG3772">
    <property type="taxonomic scope" value="Eukaryota"/>
</dbReference>
<dbReference type="InterPro" id="IPR001763">
    <property type="entry name" value="Rhodanese-like_dom"/>
</dbReference>
<protein>
    <recommendedName>
        <fullName evidence="1">Rhodanese domain-containing protein</fullName>
    </recommendedName>
</protein>
<dbReference type="OrthoDB" id="102559at2759"/>
<proteinExistence type="predicted"/>
<sequence length="146" mass="15509">MATPPTVPYLQPDSLLGLLRDEQAPVVVVDVRDDDHAGGHIAGAIWLASRDFDAGMTSLARELVQRAADAGASDMNPLPVVVHCQFSQVRGPSCARALAAHPDIAACPTVQIAILKGGYSYFSRRYAPTDPDLFADDETDDDSCSA</sequence>
<name>A0A0L0D994_THETB</name>
<dbReference type="OMA" id="HCMESAR"/>
<keyword evidence="3" id="KW-1185">Reference proteome</keyword>
<accession>A0A0L0D994</accession>
<dbReference type="RefSeq" id="XP_013758331.1">
    <property type="nucleotide sequence ID" value="XM_013902877.1"/>
</dbReference>
<dbReference type="Proteomes" id="UP000054408">
    <property type="component" value="Unassembled WGS sequence"/>
</dbReference>
<dbReference type="PANTHER" id="PTHR10828">
    <property type="entry name" value="M-PHASE INDUCER PHOSPHATASE DUAL SPECIFICITY PHOSPHATASE CDC25"/>
    <property type="match status" value="1"/>
</dbReference>
<dbReference type="SMART" id="SM00450">
    <property type="entry name" value="RHOD"/>
    <property type="match status" value="1"/>
</dbReference>
<dbReference type="PANTHER" id="PTHR10828:SF38">
    <property type="entry name" value="ARSENICAL-RESISTANCE PROTEIN 2-RELATED"/>
    <property type="match status" value="1"/>
</dbReference>
<dbReference type="SUPFAM" id="SSF52821">
    <property type="entry name" value="Rhodanese/Cell cycle control phosphatase"/>
    <property type="match status" value="1"/>
</dbReference>
<dbReference type="EMBL" id="GL349452">
    <property type="protein sequence ID" value="KNC48914.1"/>
    <property type="molecule type" value="Genomic_DNA"/>
</dbReference>
<organism evidence="2 3">
    <name type="scientific">Thecamonas trahens ATCC 50062</name>
    <dbReference type="NCBI Taxonomy" id="461836"/>
    <lineage>
        <taxon>Eukaryota</taxon>
        <taxon>Apusozoa</taxon>
        <taxon>Apusomonadida</taxon>
        <taxon>Apusomonadidae</taxon>
        <taxon>Thecamonas</taxon>
    </lineage>
</organism>